<feature type="transmembrane region" description="Helical" evidence="1">
    <location>
        <begin position="84"/>
        <end position="108"/>
    </location>
</feature>
<dbReference type="EMBL" id="CADEPM010000008">
    <property type="protein sequence ID" value="CAB3409185.1"/>
    <property type="molecule type" value="Genomic_DNA"/>
</dbReference>
<feature type="transmembrane region" description="Helical" evidence="1">
    <location>
        <begin position="256"/>
        <end position="274"/>
    </location>
</feature>
<keyword evidence="3" id="KW-1185">Reference proteome</keyword>
<protein>
    <submittedName>
        <fullName evidence="2">Uncharacterized protein</fullName>
    </submittedName>
</protein>
<dbReference type="InterPro" id="IPR052665">
    <property type="entry name" value="Neuropeptide-GPCR"/>
</dbReference>
<gene>
    <name evidence="2" type="ORF">CBOVIS_LOCUS10871</name>
</gene>
<feature type="transmembrane region" description="Helical" evidence="1">
    <location>
        <begin position="177"/>
        <end position="204"/>
    </location>
</feature>
<feature type="transmembrane region" description="Helical" evidence="1">
    <location>
        <begin position="48"/>
        <end position="72"/>
    </location>
</feature>
<dbReference type="Gene3D" id="1.20.1070.10">
    <property type="entry name" value="Rhodopsin 7-helix transmembrane proteins"/>
    <property type="match status" value="1"/>
</dbReference>
<keyword evidence="1" id="KW-0812">Transmembrane</keyword>
<name>A0A8S1F5S0_9PELO</name>
<dbReference type="PANTHER" id="PTHR24224:SF3">
    <property type="entry name" value="G-PROTEIN COUPLED RECEPTORS FAMILY 1 PROFILE DOMAIN-CONTAINING PROTEIN"/>
    <property type="match status" value="1"/>
</dbReference>
<feature type="transmembrane region" description="Helical" evidence="1">
    <location>
        <begin position="18"/>
        <end position="41"/>
    </location>
</feature>
<evidence type="ECO:0000313" key="3">
    <source>
        <dbReference type="Proteomes" id="UP000494206"/>
    </source>
</evidence>
<evidence type="ECO:0000256" key="1">
    <source>
        <dbReference type="SAM" id="Phobius"/>
    </source>
</evidence>
<dbReference type="AlphaFoldDB" id="A0A8S1F5S0"/>
<evidence type="ECO:0000313" key="2">
    <source>
        <dbReference type="EMBL" id="CAB3409185.1"/>
    </source>
</evidence>
<organism evidence="2 3">
    <name type="scientific">Caenorhabditis bovis</name>
    <dbReference type="NCBI Taxonomy" id="2654633"/>
    <lineage>
        <taxon>Eukaryota</taxon>
        <taxon>Metazoa</taxon>
        <taxon>Ecdysozoa</taxon>
        <taxon>Nematoda</taxon>
        <taxon>Chromadorea</taxon>
        <taxon>Rhabditida</taxon>
        <taxon>Rhabditina</taxon>
        <taxon>Rhabditomorpha</taxon>
        <taxon>Rhabditoidea</taxon>
        <taxon>Rhabditidae</taxon>
        <taxon>Peloderinae</taxon>
        <taxon>Caenorhabditis</taxon>
    </lineage>
</organism>
<feature type="transmembrane region" description="Helical" evidence="1">
    <location>
        <begin position="297"/>
        <end position="317"/>
    </location>
</feature>
<accession>A0A8S1F5S0</accession>
<reference evidence="2 3" key="1">
    <citation type="submission" date="2020-04" db="EMBL/GenBank/DDBJ databases">
        <authorList>
            <person name="Laetsch R D."/>
            <person name="Stevens L."/>
            <person name="Kumar S."/>
            <person name="Blaxter L. M."/>
        </authorList>
    </citation>
    <scope>NUCLEOTIDE SEQUENCE [LARGE SCALE GENOMIC DNA]</scope>
</reference>
<dbReference type="SUPFAM" id="SSF81321">
    <property type="entry name" value="Family A G protein-coupled receptor-like"/>
    <property type="match status" value="1"/>
</dbReference>
<feature type="transmembrane region" description="Helical" evidence="1">
    <location>
        <begin position="129"/>
        <end position="148"/>
    </location>
</feature>
<dbReference type="PANTHER" id="PTHR24224">
    <property type="entry name" value="CARDIOACCELERATORY PEPTIDE RECEPTOR-RELATED"/>
    <property type="match status" value="1"/>
</dbReference>
<dbReference type="Proteomes" id="UP000494206">
    <property type="component" value="Unassembled WGS sequence"/>
</dbReference>
<dbReference type="GO" id="GO:0016020">
    <property type="term" value="C:membrane"/>
    <property type="evidence" value="ECO:0007669"/>
    <property type="project" value="TreeGrafter"/>
</dbReference>
<sequence>MESVTDELLQEWAASSQLLYYTVVVVSILTLPALIFVFFLLRKSTRTVYLVFLEAIVCGNFMLLATIFSNVISDQKFRFLADLIPGVVICKLSAFLVNSSSFFVHWSWRYLHVYYPFKAHRSQERSKHIIFGICACSVISQLWSPILITEIKLSSNSASGSYCAEDPNIFGHMVLKYLILSECLLAFFVPFLLTVLADCSVLIFKNPRNRQNFTSFAVVGVDQLFTGASDLMPLKIVHRSKIVDQQRKRTKAIRRCLVLATTTLLYRAQYLPLLDEFYNFRESLDPSIQRNFIRADALVYVIYLLQFPTVPLYMYCLNTDFDRRKSYVQSYF</sequence>
<dbReference type="OrthoDB" id="5841613at2759"/>
<keyword evidence="1" id="KW-1133">Transmembrane helix</keyword>
<keyword evidence="1" id="KW-0472">Membrane</keyword>
<proteinExistence type="predicted"/>
<comment type="caution">
    <text evidence="2">The sequence shown here is derived from an EMBL/GenBank/DDBJ whole genome shotgun (WGS) entry which is preliminary data.</text>
</comment>